<sequence length="469" mass="52659">MKHLRRGPSQGRRHLSSRHLWPLLAFAIGTVVIPPVCGLNNGLARQPPMGWSSWNAYKCDISEDIIKGNADRLIELGLRDLGYQYVVVDDCWQERNGRDESGRIITNNKTFPSGIKPLSHYMHSHGLRFGIYSDAGKQTCQGRPGGLGYEDIDARTYAQWGVDFVKYDNCWNGFLPYLDRYGAMRDALNRTGRLMVYSTCEKHSNPWEWGADMSNQWRIGVDLFDTWESLVRVADDGIGIAHFSGPGGWNDFDLLQVGNGGMQFQEYRAQFAVWSIVKSPLMISTDLFKISPRDLSTLKARELIAVNQDPLAIAGDVVRQQGPDIVYGGPLADGSRAAVMWNRRWHFNWPLNDCEHPSGNGTSSTPGLCGPLSVGRNMTLRFEWLGGGSENRWPNAEHFHSDTRALVRDLYEEGDLGIFTGEVTLLVPNRGVRALRVTPVHQVQHASSTSTSNRSFRQQASRETTEIMM</sequence>
<proteinExistence type="inferred from homology"/>
<gene>
    <name evidence="6" type="ORF">Vbra_8702</name>
</gene>
<evidence type="ECO:0000256" key="3">
    <source>
        <dbReference type="ARBA" id="ARBA00023295"/>
    </source>
</evidence>
<dbReference type="Proteomes" id="UP000041254">
    <property type="component" value="Unassembled WGS sequence"/>
</dbReference>
<accession>A0A0G4F189</accession>
<dbReference type="OrthoDB" id="5795902at2759"/>
<keyword evidence="7" id="KW-1185">Reference proteome</keyword>
<evidence type="ECO:0000256" key="5">
    <source>
        <dbReference type="SAM" id="MobiDB-lite"/>
    </source>
</evidence>
<evidence type="ECO:0000313" key="7">
    <source>
        <dbReference type="Proteomes" id="UP000041254"/>
    </source>
</evidence>
<dbReference type="InParanoid" id="A0A0G4F189"/>
<dbReference type="EMBL" id="CDMY01000358">
    <property type="protein sequence ID" value="CEM05474.1"/>
    <property type="molecule type" value="Genomic_DNA"/>
</dbReference>
<dbReference type="PANTHER" id="PTHR11452:SF75">
    <property type="entry name" value="ALPHA-GALACTOSIDASE MEL1"/>
    <property type="match status" value="1"/>
</dbReference>
<dbReference type="PROSITE" id="PS00512">
    <property type="entry name" value="ALPHA_GALACTOSIDASE"/>
    <property type="match status" value="1"/>
</dbReference>
<comment type="catalytic activity">
    <reaction evidence="4">
        <text>Hydrolysis of terminal, non-reducing alpha-D-galactose residues in alpha-D-galactosides, including galactose oligosaccharides, galactomannans and galactolipids.</text>
        <dbReference type="EC" id="3.2.1.22"/>
    </reaction>
</comment>
<dbReference type="GO" id="GO:0004557">
    <property type="term" value="F:alpha-galactosidase activity"/>
    <property type="evidence" value="ECO:0007669"/>
    <property type="project" value="UniProtKB-EC"/>
</dbReference>
<dbReference type="InterPro" id="IPR000111">
    <property type="entry name" value="Glyco_hydro_27/36_CS"/>
</dbReference>
<organism evidence="6 7">
    <name type="scientific">Vitrella brassicaformis (strain CCMP3155)</name>
    <dbReference type="NCBI Taxonomy" id="1169540"/>
    <lineage>
        <taxon>Eukaryota</taxon>
        <taxon>Sar</taxon>
        <taxon>Alveolata</taxon>
        <taxon>Colpodellida</taxon>
        <taxon>Vitrellaceae</taxon>
        <taxon>Vitrella</taxon>
    </lineage>
</organism>
<evidence type="ECO:0000256" key="4">
    <source>
        <dbReference type="RuleBase" id="RU361168"/>
    </source>
</evidence>
<evidence type="ECO:0000256" key="1">
    <source>
        <dbReference type="ARBA" id="ARBA00009743"/>
    </source>
</evidence>
<dbReference type="CDD" id="cd14792">
    <property type="entry name" value="GH27"/>
    <property type="match status" value="1"/>
</dbReference>
<dbReference type="VEuPathDB" id="CryptoDB:Vbra_8702"/>
<dbReference type="GO" id="GO:0005975">
    <property type="term" value="P:carbohydrate metabolic process"/>
    <property type="evidence" value="ECO:0007669"/>
    <property type="project" value="InterPro"/>
</dbReference>
<dbReference type="Gene3D" id="3.20.20.70">
    <property type="entry name" value="Aldolase class I"/>
    <property type="match status" value="1"/>
</dbReference>
<dbReference type="SUPFAM" id="SSF51445">
    <property type="entry name" value="(Trans)glycosidases"/>
    <property type="match status" value="1"/>
</dbReference>
<keyword evidence="2 4" id="KW-0378">Hydrolase</keyword>
<keyword evidence="4" id="KW-1015">Disulfide bond</keyword>
<protein>
    <recommendedName>
        <fullName evidence="4">Alpha-galactosidase</fullName>
        <ecNumber evidence="4">3.2.1.22</ecNumber>
    </recommendedName>
    <alternativeName>
        <fullName evidence="4">Melibiase</fullName>
    </alternativeName>
</protein>
<evidence type="ECO:0000313" key="6">
    <source>
        <dbReference type="EMBL" id="CEM05474.1"/>
    </source>
</evidence>
<feature type="compositionally biased region" description="Polar residues" evidence="5">
    <location>
        <begin position="444"/>
        <end position="462"/>
    </location>
</feature>
<dbReference type="FunFam" id="3.20.20.70:FF:000197">
    <property type="entry name" value="Alpha-galactosidase"/>
    <property type="match status" value="1"/>
</dbReference>
<reference evidence="6 7" key="1">
    <citation type="submission" date="2014-11" db="EMBL/GenBank/DDBJ databases">
        <authorList>
            <person name="Zhu J."/>
            <person name="Qi W."/>
            <person name="Song R."/>
        </authorList>
    </citation>
    <scope>NUCLEOTIDE SEQUENCE [LARGE SCALE GENOMIC DNA]</scope>
</reference>
<comment type="similarity">
    <text evidence="1 4">Belongs to the glycosyl hydrolase 27 family.</text>
</comment>
<dbReference type="InterPro" id="IPR017853">
    <property type="entry name" value="GH"/>
</dbReference>
<dbReference type="Pfam" id="PF16499">
    <property type="entry name" value="Melibiase_2"/>
    <property type="match status" value="1"/>
</dbReference>
<dbReference type="PANTHER" id="PTHR11452">
    <property type="entry name" value="ALPHA-GALACTOSIDASE/ALPHA-N-ACETYLGALACTOSAMINIDASE"/>
    <property type="match status" value="1"/>
</dbReference>
<dbReference type="PRINTS" id="PR00740">
    <property type="entry name" value="GLHYDRLASE27"/>
</dbReference>
<dbReference type="InterPro" id="IPR013785">
    <property type="entry name" value="Aldolase_TIM"/>
</dbReference>
<dbReference type="EC" id="3.2.1.22" evidence="4"/>
<evidence type="ECO:0000256" key="2">
    <source>
        <dbReference type="ARBA" id="ARBA00022801"/>
    </source>
</evidence>
<dbReference type="AlphaFoldDB" id="A0A0G4F189"/>
<dbReference type="InterPro" id="IPR002241">
    <property type="entry name" value="Glyco_hydro_27"/>
</dbReference>
<feature type="region of interest" description="Disordered" evidence="5">
    <location>
        <begin position="443"/>
        <end position="469"/>
    </location>
</feature>
<dbReference type="PhylomeDB" id="A0A0G4F189"/>
<dbReference type="InterPro" id="IPR013780">
    <property type="entry name" value="Glyco_hydro_b"/>
</dbReference>
<dbReference type="Gene3D" id="2.60.40.1180">
    <property type="entry name" value="Golgi alpha-mannosidase II"/>
    <property type="match status" value="1"/>
</dbReference>
<name>A0A0G4F189_VITBC</name>
<keyword evidence="3 4" id="KW-0326">Glycosidase</keyword>
<dbReference type="STRING" id="1169540.A0A0G4F189"/>